<dbReference type="InterPro" id="IPR014732">
    <property type="entry name" value="OMPdecase"/>
</dbReference>
<evidence type="ECO:0000256" key="2">
    <source>
        <dbReference type="ARBA" id="ARBA00022793"/>
    </source>
</evidence>
<evidence type="ECO:0000256" key="6">
    <source>
        <dbReference type="PIRSR" id="PIRSR614732-1"/>
    </source>
</evidence>
<dbReference type="NCBIfam" id="NF010386">
    <property type="entry name" value="PRK13813.1"/>
    <property type="match status" value="1"/>
</dbReference>
<feature type="active site" description="For OMPdecase activity" evidence="6">
    <location>
        <position position="60"/>
    </location>
</feature>
<dbReference type="Pfam" id="PF00215">
    <property type="entry name" value="OMPdecase"/>
    <property type="match status" value="1"/>
</dbReference>
<dbReference type="Gene3D" id="3.20.20.70">
    <property type="entry name" value="Aldolase class I"/>
    <property type="match status" value="1"/>
</dbReference>
<organism evidence="10 12">
    <name type="scientific">Candidatus Sysuiplasma superficiale</name>
    <dbReference type="NCBI Taxonomy" id="2823368"/>
    <lineage>
        <taxon>Archaea</taxon>
        <taxon>Methanobacteriati</taxon>
        <taxon>Thermoplasmatota</taxon>
        <taxon>Thermoplasmata</taxon>
        <taxon>Candidatus Sysuiplasmatales</taxon>
        <taxon>Candidatus Sysuiplasmataceae</taxon>
        <taxon>Candidatus Sysuiplasma</taxon>
    </lineage>
</organism>
<feature type="binding site" evidence="5">
    <location>
        <begin position="60"/>
        <end position="69"/>
    </location>
    <ligand>
        <name>substrate</name>
    </ligand>
</feature>
<dbReference type="SUPFAM" id="SSF51366">
    <property type="entry name" value="Ribulose-phoshate binding barrel"/>
    <property type="match status" value="1"/>
</dbReference>
<feature type="binding site" evidence="5 7">
    <location>
        <position position="115"/>
    </location>
    <ligand>
        <name>substrate</name>
    </ligand>
</feature>
<gene>
    <name evidence="5 10" type="primary">pyrF</name>
    <name evidence="10" type="ORF">J9259_00900</name>
    <name evidence="11" type="ORF">KIY12_05390</name>
</gene>
<comment type="caution">
    <text evidence="10">The sequence shown here is derived from an EMBL/GenBank/DDBJ whole genome shotgun (WGS) entry which is preliminary data.</text>
</comment>
<comment type="function">
    <text evidence="5">Catalyzes the decarboxylation of orotidine 5'-monophosphate (OMP) to uridine 5'-monophosphate (UMP).</text>
</comment>
<feature type="binding site" evidence="5 7">
    <location>
        <position position="12"/>
    </location>
    <ligand>
        <name>substrate</name>
    </ligand>
</feature>
<dbReference type="NCBIfam" id="TIGR01740">
    <property type="entry name" value="pyrF"/>
    <property type="match status" value="1"/>
</dbReference>
<evidence type="ECO:0000256" key="4">
    <source>
        <dbReference type="ARBA" id="ARBA00023239"/>
    </source>
</evidence>
<dbReference type="GO" id="GO:0006207">
    <property type="term" value="P:'de novo' pyrimidine nucleobase biosynthetic process"/>
    <property type="evidence" value="ECO:0007669"/>
    <property type="project" value="InterPro"/>
</dbReference>
<comment type="pathway">
    <text evidence="1 5 8">Pyrimidine metabolism; UMP biosynthesis via de novo pathway; UMP from orotate: step 2/2.</text>
</comment>
<dbReference type="EMBL" id="JAHEAC010000040">
    <property type="protein sequence ID" value="MBX8644141.1"/>
    <property type="molecule type" value="Genomic_DNA"/>
</dbReference>
<name>A0A8J7YM21_9ARCH</name>
<feature type="binding site" evidence="5 7">
    <location>
        <position position="190"/>
    </location>
    <ligand>
        <name>substrate</name>
    </ligand>
</feature>
<dbReference type="InterPro" id="IPR001754">
    <property type="entry name" value="OMPdeCOase_dom"/>
</dbReference>
<dbReference type="InterPro" id="IPR018089">
    <property type="entry name" value="OMPdecase_AS"/>
</dbReference>
<feature type="binding site" evidence="5 7">
    <location>
        <position position="191"/>
    </location>
    <ligand>
        <name>substrate</name>
    </ligand>
</feature>
<evidence type="ECO:0000256" key="8">
    <source>
        <dbReference type="RuleBase" id="RU000512"/>
    </source>
</evidence>
<feature type="domain" description="Orotidine 5'-phosphate decarboxylase" evidence="9">
    <location>
        <begin position="6"/>
        <end position="206"/>
    </location>
</feature>
<dbReference type="GO" id="GO:0004590">
    <property type="term" value="F:orotidine-5'-phosphate decarboxylase activity"/>
    <property type="evidence" value="ECO:0007669"/>
    <property type="project" value="UniProtKB-UniRule"/>
</dbReference>
<dbReference type="PROSITE" id="PS00156">
    <property type="entry name" value="OMPDECASE"/>
    <property type="match status" value="1"/>
</dbReference>
<keyword evidence="4 5" id="KW-0456">Lyase</keyword>
<feature type="binding site" evidence="5">
    <location>
        <begin position="167"/>
        <end position="177"/>
    </location>
    <ligand>
        <name>substrate</name>
    </ligand>
</feature>
<evidence type="ECO:0000313" key="11">
    <source>
        <dbReference type="EMBL" id="MBX8644141.1"/>
    </source>
</evidence>
<dbReference type="SMART" id="SM00934">
    <property type="entry name" value="OMPdecase"/>
    <property type="match status" value="1"/>
</dbReference>
<dbReference type="PANTHER" id="PTHR32119">
    <property type="entry name" value="OROTIDINE 5'-PHOSPHATE DECARBOXYLASE"/>
    <property type="match status" value="1"/>
</dbReference>
<evidence type="ECO:0000256" key="1">
    <source>
        <dbReference type="ARBA" id="ARBA00004861"/>
    </source>
</evidence>
<keyword evidence="3 5" id="KW-0665">Pyrimidine biosynthesis</keyword>
<dbReference type="EMBL" id="JAGVSJ010000001">
    <property type="protein sequence ID" value="MBX8631070.1"/>
    <property type="molecule type" value="Genomic_DNA"/>
</dbReference>
<dbReference type="GO" id="GO:0044205">
    <property type="term" value="P:'de novo' UMP biosynthetic process"/>
    <property type="evidence" value="ECO:0007669"/>
    <property type="project" value="UniProtKB-UniRule"/>
</dbReference>
<dbReference type="AlphaFoldDB" id="A0A8J7YM21"/>
<dbReference type="InterPro" id="IPR011060">
    <property type="entry name" value="RibuloseP-bd_barrel"/>
</dbReference>
<dbReference type="InterPro" id="IPR047595">
    <property type="entry name" value="OMPdecase_arc"/>
</dbReference>
<evidence type="ECO:0000256" key="7">
    <source>
        <dbReference type="PIRSR" id="PIRSR614732-2"/>
    </source>
</evidence>
<dbReference type="CDD" id="cd04725">
    <property type="entry name" value="OMP_decarboxylase_like"/>
    <property type="match status" value="1"/>
</dbReference>
<keyword evidence="2 5" id="KW-0210">Decarboxylase</keyword>
<dbReference type="HAMAP" id="MF_01200_A">
    <property type="entry name" value="OMPdecase_type1_A"/>
    <property type="match status" value="1"/>
</dbReference>
<dbReference type="Proteomes" id="UP000716004">
    <property type="component" value="Unassembled WGS sequence"/>
</dbReference>
<protein>
    <recommendedName>
        <fullName evidence="5">Orotidine 5'-phosphate decarboxylase</fullName>
        <ecNumber evidence="5">4.1.1.23</ecNumber>
    </recommendedName>
    <alternativeName>
        <fullName evidence="5">OMP decarboxylase</fullName>
        <shortName evidence="5">OMPDCase</shortName>
        <shortName evidence="5">OMPdecase</shortName>
    </alternativeName>
</protein>
<reference evidence="10" key="1">
    <citation type="submission" date="2021-04" db="EMBL/GenBank/DDBJ databases">
        <title>Genomic insights into ecological role and evolution of a novel Thermoplasmata order Candidatus Sysuiplasmatales.</title>
        <authorList>
            <person name="Yuan Y."/>
        </authorList>
    </citation>
    <scope>NUCLEOTIDE SEQUENCE</scope>
    <source>
        <strain evidence="11">TUT19-bin139</strain>
        <strain evidence="10">YP2-bin.285</strain>
    </source>
</reference>
<feature type="active site" description="Proton donor" evidence="5">
    <location>
        <position position="62"/>
    </location>
</feature>
<dbReference type="PANTHER" id="PTHR32119:SF2">
    <property type="entry name" value="OROTIDINE 5'-PHOSPHATE DECARBOXYLASE"/>
    <property type="match status" value="1"/>
</dbReference>
<evidence type="ECO:0000256" key="5">
    <source>
        <dbReference type="HAMAP-Rule" id="MF_01200"/>
    </source>
</evidence>
<feature type="binding site" evidence="5 7">
    <location>
        <position position="34"/>
    </location>
    <ligand>
        <name>substrate</name>
    </ligand>
</feature>
<sequence>MNFDRGLILALDETDYRKAMNIVNSVGKYVDAIKLNWPIVLANGPQIITDISNHFRVICDFKISDVPHTNSMVASAAVKLGASGIIVHGFTGVDAVEACINSARNASVFLVVEMSNPGSAEFGRRFADDLARMAVELKVDGIVAPATRPERIRHFRQMVGEMGIIAPGVGAQGGDAKQAIVNGADALIVGRSIYGSSEPLEVVNNFLAEIRAGREQIARSQ</sequence>
<dbReference type="GO" id="GO:0005829">
    <property type="term" value="C:cytosol"/>
    <property type="evidence" value="ECO:0007669"/>
    <property type="project" value="TreeGrafter"/>
</dbReference>
<dbReference type="InterPro" id="IPR013785">
    <property type="entry name" value="Aldolase_TIM"/>
</dbReference>
<dbReference type="Proteomes" id="UP000750197">
    <property type="component" value="Unassembled WGS sequence"/>
</dbReference>
<comment type="similarity">
    <text evidence="5">Belongs to the OMP decarboxylase family. Type 1 subfamily.</text>
</comment>
<dbReference type="UniPathway" id="UPA00070">
    <property type="reaction ID" value="UER00120"/>
</dbReference>
<evidence type="ECO:0000313" key="12">
    <source>
        <dbReference type="Proteomes" id="UP000716004"/>
    </source>
</evidence>
<feature type="active site" description="For OMPdecase activity" evidence="6">
    <location>
        <position position="62"/>
    </location>
</feature>
<comment type="subunit">
    <text evidence="5">Homodimer.</text>
</comment>
<evidence type="ECO:0000259" key="9">
    <source>
        <dbReference type="SMART" id="SM00934"/>
    </source>
</evidence>
<dbReference type="EC" id="4.1.1.23" evidence="5"/>
<feature type="active site" description="For OMPdecase activity" evidence="6">
    <location>
        <position position="65"/>
    </location>
</feature>
<evidence type="ECO:0000256" key="3">
    <source>
        <dbReference type="ARBA" id="ARBA00022975"/>
    </source>
</evidence>
<proteinExistence type="inferred from homology"/>
<accession>A0A8J7YM21</accession>
<evidence type="ECO:0000313" key="10">
    <source>
        <dbReference type="EMBL" id="MBX8631070.1"/>
    </source>
</evidence>
<comment type="catalytic activity">
    <reaction evidence="5 8">
        <text>orotidine 5'-phosphate + H(+) = UMP + CO2</text>
        <dbReference type="Rhea" id="RHEA:11596"/>
        <dbReference type="ChEBI" id="CHEBI:15378"/>
        <dbReference type="ChEBI" id="CHEBI:16526"/>
        <dbReference type="ChEBI" id="CHEBI:57538"/>
        <dbReference type="ChEBI" id="CHEBI:57865"/>
        <dbReference type="EC" id="4.1.1.23"/>
    </reaction>
</comment>